<proteinExistence type="predicted"/>
<protein>
    <submittedName>
        <fullName evidence="1">Uncharacterized protein</fullName>
    </submittedName>
</protein>
<dbReference type="AlphaFoldDB" id="A0A5B7HTP1"/>
<organism evidence="1 2">
    <name type="scientific">Portunus trituberculatus</name>
    <name type="common">Swimming crab</name>
    <name type="synonym">Neptunus trituberculatus</name>
    <dbReference type="NCBI Taxonomy" id="210409"/>
    <lineage>
        <taxon>Eukaryota</taxon>
        <taxon>Metazoa</taxon>
        <taxon>Ecdysozoa</taxon>
        <taxon>Arthropoda</taxon>
        <taxon>Crustacea</taxon>
        <taxon>Multicrustacea</taxon>
        <taxon>Malacostraca</taxon>
        <taxon>Eumalacostraca</taxon>
        <taxon>Eucarida</taxon>
        <taxon>Decapoda</taxon>
        <taxon>Pleocyemata</taxon>
        <taxon>Brachyura</taxon>
        <taxon>Eubrachyura</taxon>
        <taxon>Portunoidea</taxon>
        <taxon>Portunidae</taxon>
        <taxon>Portuninae</taxon>
        <taxon>Portunus</taxon>
    </lineage>
</organism>
<gene>
    <name evidence="1" type="ORF">E2C01_067463</name>
</gene>
<keyword evidence="2" id="KW-1185">Reference proteome</keyword>
<comment type="caution">
    <text evidence="1">The sequence shown here is derived from an EMBL/GenBank/DDBJ whole genome shotgun (WGS) entry which is preliminary data.</text>
</comment>
<evidence type="ECO:0000313" key="1">
    <source>
        <dbReference type="EMBL" id="MPC73145.1"/>
    </source>
</evidence>
<sequence length="56" mass="6354">MPNSYVFPVPKSPVLCTCSGGVSEPADFSEEWFDVFKKCGYEPFGLLKDLRYVPLY</sequence>
<dbReference type="Proteomes" id="UP000324222">
    <property type="component" value="Unassembled WGS sequence"/>
</dbReference>
<evidence type="ECO:0000313" key="2">
    <source>
        <dbReference type="Proteomes" id="UP000324222"/>
    </source>
</evidence>
<accession>A0A5B7HTP1</accession>
<reference evidence="1 2" key="1">
    <citation type="submission" date="2019-05" db="EMBL/GenBank/DDBJ databases">
        <title>Another draft genome of Portunus trituberculatus and its Hox gene families provides insights of decapod evolution.</title>
        <authorList>
            <person name="Jeong J.-H."/>
            <person name="Song I."/>
            <person name="Kim S."/>
            <person name="Choi T."/>
            <person name="Kim D."/>
            <person name="Ryu S."/>
            <person name="Kim W."/>
        </authorList>
    </citation>
    <scope>NUCLEOTIDE SEQUENCE [LARGE SCALE GENOMIC DNA]</scope>
    <source>
        <tissue evidence="1">Muscle</tissue>
    </source>
</reference>
<name>A0A5B7HTP1_PORTR</name>
<dbReference type="EMBL" id="VSRR010036156">
    <property type="protein sequence ID" value="MPC73145.1"/>
    <property type="molecule type" value="Genomic_DNA"/>
</dbReference>